<dbReference type="PANTHER" id="PTHR14379">
    <property type="entry name" value="LIMKAIN B LKAP"/>
    <property type="match status" value="1"/>
</dbReference>
<feature type="compositionally biased region" description="Polar residues" evidence="1">
    <location>
        <begin position="308"/>
        <end position="320"/>
    </location>
</feature>
<feature type="non-terminal residue" evidence="5">
    <location>
        <position position="539"/>
    </location>
</feature>
<feature type="compositionally biased region" description="Polar residues" evidence="1">
    <location>
        <begin position="283"/>
        <end position="298"/>
    </location>
</feature>
<sequence length="539" mass="59712">TATMRAADEYVKAKTSVWWDIENCQVPKGCEPRAIAQNISSALENMNYCGPVSISAYGDTTRISPAVQRALNSTGVALNHVPSGVKDASDKKILVDMLLWAVDNPAPANYLLISGDLDFSNALHQLRMRRFNILLARPQQASAPLLAAAKTEWLWTSLVSGGPPLTNVEVAHNKIEYMQGSSSSRSDSGVSQPSESSEALPPFGNKTLSGSGAEANVKHIDKERWRNITRTMMPRVSSEFQLYYESKNQSSITKNSLVPLSSQNAAAGCGMASYYRPANPNFSSNKNSVENPYNQVSKAQKPWRPTEASVSLQHPPTLLSNQDYSVPNFSNLRISEPSSLEGYPTSEQRNRYQQRAFVKNGSSHQEAQSFRNYPASEDITGIILLALNSLKNEKLLPTEENIRDCIRSGDMKYRDMDIKTALACAVEGQVIEQHRLGCLQLYVSKNQKVWNCVNPMAGDSNKYSKSQWDDIQRFLSSSAGQSAIMDTSTRYEAATVLKKMCIGELPLGDILQILHMIINVKKWIACNNYSGWQPIRITL</sequence>
<dbReference type="EMBL" id="AUSU01001274">
    <property type="protein sequence ID" value="EPS71385.1"/>
    <property type="molecule type" value="Genomic_DNA"/>
</dbReference>
<feature type="region of interest" description="Disordered" evidence="1">
    <location>
        <begin position="179"/>
        <end position="215"/>
    </location>
</feature>
<dbReference type="InterPro" id="IPR056042">
    <property type="entry name" value="DUF7625"/>
</dbReference>
<dbReference type="Proteomes" id="UP000015453">
    <property type="component" value="Unassembled WGS sequence"/>
</dbReference>
<evidence type="ECO:0008006" key="7">
    <source>
        <dbReference type="Google" id="ProtNLM"/>
    </source>
</evidence>
<reference evidence="5 6" key="1">
    <citation type="journal article" date="2013" name="BMC Genomics">
        <title>The miniature genome of a carnivorous plant Genlisea aurea contains a low number of genes and short non-coding sequences.</title>
        <authorList>
            <person name="Leushkin E.V."/>
            <person name="Sutormin R.A."/>
            <person name="Nabieva E.R."/>
            <person name="Penin A.A."/>
            <person name="Kondrashov A.S."/>
            <person name="Logacheva M.D."/>
        </authorList>
    </citation>
    <scope>NUCLEOTIDE SEQUENCE [LARGE SCALE GENOMIC DNA]</scope>
</reference>
<dbReference type="OrthoDB" id="549353at2759"/>
<dbReference type="AlphaFoldDB" id="S8CWZ0"/>
<dbReference type="PANTHER" id="PTHR14379:SF7">
    <property type="entry name" value="ENDONUCLEASE OR GLYCOSYL HYDROLASE-RELATED"/>
    <property type="match status" value="1"/>
</dbReference>
<evidence type="ECO:0000256" key="1">
    <source>
        <dbReference type="SAM" id="MobiDB-lite"/>
    </source>
</evidence>
<protein>
    <recommendedName>
        <fullName evidence="7">NYN domain-containing protein</fullName>
    </recommendedName>
</protein>
<dbReference type="CDD" id="cd10910">
    <property type="entry name" value="PIN_limkain_b1_N_like"/>
    <property type="match status" value="1"/>
</dbReference>
<dbReference type="GO" id="GO:0004540">
    <property type="term" value="F:RNA nuclease activity"/>
    <property type="evidence" value="ECO:0007669"/>
    <property type="project" value="InterPro"/>
</dbReference>
<evidence type="ECO:0000259" key="4">
    <source>
        <dbReference type="Pfam" id="PF24620"/>
    </source>
</evidence>
<accession>S8CWZ0</accession>
<feature type="domain" description="OST-HTH associated" evidence="3">
    <location>
        <begin position="488"/>
        <end position="536"/>
    </location>
</feature>
<evidence type="ECO:0000313" key="6">
    <source>
        <dbReference type="Proteomes" id="UP000015453"/>
    </source>
</evidence>
<dbReference type="Gene3D" id="3.40.50.1010">
    <property type="entry name" value="5'-nuclease"/>
    <property type="match status" value="1"/>
</dbReference>
<dbReference type="GO" id="GO:0005777">
    <property type="term" value="C:peroxisome"/>
    <property type="evidence" value="ECO:0007669"/>
    <property type="project" value="InterPro"/>
</dbReference>
<feature type="compositionally biased region" description="Low complexity" evidence="1">
    <location>
        <begin position="181"/>
        <end position="194"/>
    </location>
</feature>
<feature type="non-terminal residue" evidence="5">
    <location>
        <position position="1"/>
    </location>
</feature>
<feature type="region of interest" description="Disordered" evidence="1">
    <location>
        <begin position="283"/>
        <end position="320"/>
    </location>
</feature>
<keyword evidence="6" id="KW-1185">Reference proteome</keyword>
<feature type="domain" description="DUF7625" evidence="4">
    <location>
        <begin position="375"/>
        <end position="458"/>
    </location>
</feature>
<dbReference type="Pfam" id="PF14418">
    <property type="entry name" value="OHA"/>
    <property type="match status" value="1"/>
</dbReference>
<evidence type="ECO:0000313" key="5">
    <source>
        <dbReference type="EMBL" id="EPS71385.1"/>
    </source>
</evidence>
<gene>
    <name evidence="5" type="ORF">M569_03374</name>
</gene>
<dbReference type="InterPro" id="IPR021139">
    <property type="entry name" value="NYN"/>
</dbReference>
<dbReference type="InterPro" id="IPR025677">
    <property type="entry name" value="OST-HTH-assoc_dom"/>
</dbReference>
<dbReference type="Pfam" id="PF24620">
    <property type="entry name" value="DUF7625"/>
    <property type="match status" value="1"/>
</dbReference>
<evidence type="ECO:0000259" key="3">
    <source>
        <dbReference type="Pfam" id="PF14418"/>
    </source>
</evidence>
<dbReference type="Pfam" id="PF01936">
    <property type="entry name" value="NYN"/>
    <property type="match status" value="1"/>
</dbReference>
<name>S8CWZ0_9LAMI</name>
<dbReference type="GO" id="GO:0010468">
    <property type="term" value="P:regulation of gene expression"/>
    <property type="evidence" value="ECO:0007669"/>
    <property type="project" value="InterPro"/>
</dbReference>
<proteinExistence type="predicted"/>
<dbReference type="InterPro" id="IPR024768">
    <property type="entry name" value="Marf1"/>
</dbReference>
<comment type="caution">
    <text evidence="5">The sequence shown here is derived from an EMBL/GenBank/DDBJ whole genome shotgun (WGS) entry which is preliminary data.</text>
</comment>
<evidence type="ECO:0000259" key="2">
    <source>
        <dbReference type="Pfam" id="PF01936"/>
    </source>
</evidence>
<organism evidence="5 6">
    <name type="scientific">Genlisea aurea</name>
    <dbReference type="NCBI Taxonomy" id="192259"/>
    <lineage>
        <taxon>Eukaryota</taxon>
        <taxon>Viridiplantae</taxon>
        <taxon>Streptophyta</taxon>
        <taxon>Embryophyta</taxon>
        <taxon>Tracheophyta</taxon>
        <taxon>Spermatophyta</taxon>
        <taxon>Magnoliopsida</taxon>
        <taxon>eudicotyledons</taxon>
        <taxon>Gunneridae</taxon>
        <taxon>Pentapetalae</taxon>
        <taxon>asterids</taxon>
        <taxon>lamiids</taxon>
        <taxon>Lamiales</taxon>
        <taxon>Lentibulariaceae</taxon>
        <taxon>Genlisea</taxon>
    </lineage>
</organism>
<feature type="domain" description="NYN" evidence="2">
    <location>
        <begin position="14"/>
        <end position="150"/>
    </location>
</feature>